<dbReference type="GO" id="GO:0004888">
    <property type="term" value="F:transmembrane signaling receptor activity"/>
    <property type="evidence" value="ECO:0007669"/>
    <property type="project" value="InterPro"/>
</dbReference>
<feature type="domain" description="Methyl-accepting transducer" evidence="6">
    <location>
        <begin position="288"/>
        <end position="517"/>
    </location>
</feature>
<dbReference type="Proteomes" id="UP000464787">
    <property type="component" value="Chromosome"/>
</dbReference>
<dbReference type="Pfam" id="PF00672">
    <property type="entry name" value="HAMP"/>
    <property type="match status" value="1"/>
</dbReference>
<feature type="domain" description="HAMP" evidence="7">
    <location>
        <begin position="231"/>
        <end position="283"/>
    </location>
</feature>
<name>A0A857IZP1_9BURK</name>
<dbReference type="PROSITE" id="PS50111">
    <property type="entry name" value="CHEMOTAXIS_TRANSDUC_2"/>
    <property type="match status" value="1"/>
</dbReference>
<dbReference type="AlphaFoldDB" id="A0A857IZP1"/>
<dbReference type="CDD" id="cd19411">
    <property type="entry name" value="MCP2201-like_sensor"/>
    <property type="match status" value="1"/>
</dbReference>
<dbReference type="GO" id="GO:0006935">
    <property type="term" value="P:chemotaxis"/>
    <property type="evidence" value="ECO:0007669"/>
    <property type="project" value="InterPro"/>
</dbReference>
<keyword evidence="4" id="KW-0807">Transducer</keyword>
<dbReference type="InterPro" id="IPR047347">
    <property type="entry name" value="YvaQ-like_sensor"/>
</dbReference>
<sequence>MVRTHCPTTSSAPQTPRHSVQLSRLRIGTRLGGAFAAIIILSAAMLAVAVWSLNDIAASTRAMMATPLAKERLTEEWSRNMMSVMSRIKAISRASDPDLEKTFTEEAKASSARSAEIAKAIQAFPMDATEKKLFENIESTRKVYISVRERMMTAKREGNADEARRILNSEFEPSIPPYVAAMQAYVDQQRSAIDEVAKSIDAEIAASRLRLAGIGVLMLVLALVLARVLTRSITVPVAAAATLANDIANGDLSQRIVVEGRDELSELMASLRGMNASLSRIVSEVRQSADIIRTTSAEVASSNGDMSRRTESQASAIEETAASMEELNSTVRQNADNATQANRLALAARTVAVDGGGVTSEMVGTMKDIHDSSHRIVDIIGVIDGIAFQTNILALNAAVEAARAGEQGRGFAVVASEVRSLAGRSAAAAKEIKGLIGSSVERVSRGTGLADQSGRAMEEIVDSIKRVADIMGEISAASAEQTAGVQQIGEAVNQMDQSIQQNAAMVEQSTAAAESLREQAQALVRVVEVFRLGQAQH</sequence>
<evidence type="ECO:0000256" key="4">
    <source>
        <dbReference type="PROSITE-ProRule" id="PRU00284"/>
    </source>
</evidence>
<dbReference type="InterPro" id="IPR004089">
    <property type="entry name" value="MCPsignal_dom"/>
</dbReference>
<dbReference type="GO" id="GO:0005886">
    <property type="term" value="C:plasma membrane"/>
    <property type="evidence" value="ECO:0007669"/>
    <property type="project" value="TreeGrafter"/>
</dbReference>
<proteinExistence type="inferred from homology"/>
<dbReference type="InterPro" id="IPR003660">
    <property type="entry name" value="HAMP_dom"/>
</dbReference>
<accession>A0A857IZP1</accession>
<dbReference type="Pfam" id="PF00015">
    <property type="entry name" value="MCPsignal"/>
    <property type="match status" value="1"/>
</dbReference>
<evidence type="ECO:0000256" key="5">
    <source>
        <dbReference type="SAM" id="Phobius"/>
    </source>
</evidence>
<gene>
    <name evidence="8" type="ORF">GT347_02385</name>
</gene>
<evidence type="ECO:0000256" key="2">
    <source>
        <dbReference type="ARBA" id="ARBA00022481"/>
    </source>
</evidence>
<dbReference type="InterPro" id="IPR024478">
    <property type="entry name" value="HlyB_4HB_MCP"/>
</dbReference>
<keyword evidence="5" id="KW-1133">Transmembrane helix</keyword>
<dbReference type="SMART" id="SM00304">
    <property type="entry name" value="HAMP"/>
    <property type="match status" value="2"/>
</dbReference>
<evidence type="ECO:0000259" key="6">
    <source>
        <dbReference type="PROSITE" id="PS50111"/>
    </source>
</evidence>
<keyword evidence="9" id="KW-1185">Reference proteome</keyword>
<dbReference type="EMBL" id="CP047650">
    <property type="protein sequence ID" value="QHI96936.1"/>
    <property type="molecule type" value="Genomic_DNA"/>
</dbReference>
<dbReference type="Pfam" id="PF12729">
    <property type="entry name" value="4HB_MCP_1"/>
    <property type="match status" value="1"/>
</dbReference>
<protein>
    <submittedName>
        <fullName evidence="8">HAMP domain-containing protein</fullName>
    </submittedName>
</protein>
<dbReference type="CDD" id="cd06225">
    <property type="entry name" value="HAMP"/>
    <property type="match status" value="1"/>
</dbReference>
<dbReference type="SUPFAM" id="SSF58104">
    <property type="entry name" value="Methyl-accepting chemotaxis protein (MCP) signaling domain"/>
    <property type="match status" value="1"/>
</dbReference>
<comment type="similarity">
    <text evidence="3">Belongs to the methyl-accepting chemotaxis (MCP) protein family.</text>
</comment>
<dbReference type="SMART" id="SM00283">
    <property type="entry name" value="MA"/>
    <property type="match status" value="1"/>
</dbReference>
<feature type="transmembrane region" description="Helical" evidence="5">
    <location>
        <begin position="31"/>
        <end position="53"/>
    </location>
</feature>
<evidence type="ECO:0000256" key="3">
    <source>
        <dbReference type="ARBA" id="ARBA00029447"/>
    </source>
</evidence>
<dbReference type="PROSITE" id="PS50885">
    <property type="entry name" value="HAMP"/>
    <property type="match status" value="1"/>
</dbReference>
<comment type="subcellular location">
    <subcellularLocation>
        <location evidence="1">Membrane</location>
    </subcellularLocation>
</comment>
<dbReference type="FunFam" id="1.10.287.950:FF:000001">
    <property type="entry name" value="Methyl-accepting chemotaxis sensory transducer"/>
    <property type="match status" value="1"/>
</dbReference>
<evidence type="ECO:0000259" key="7">
    <source>
        <dbReference type="PROSITE" id="PS50885"/>
    </source>
</evidence>
<dbReference type="InterPro" id="IPR051310">
    <property type="entry name" value="MCP_chemotaxis"/>
</dbReference>
<dbReference type="PANTHER" id="PTHR43531">
    <property type="entry name" value="PROTEIN ICFG"/>
    <property type="match status" value="1"/>
</dbReference>
<dbReference type="KEGG" id="xyk:GT347_02385"/>
<dbReference type="PRINTS" id="PR00260">
    <property type="entry name" value="CHEMTRNSDUCR"/>
</dbReference>
<dbReference type="GO" id="GO:0007165">
    <property type="term" value="P:signal transduction"/>
    <property type="evidence" value="ECO:0007669"/>
    <property type="project" value="UniProtKB-KW"/>
</dbReference>
<keyword evidence="2" id="KW-0488">Methylation</keyword>
<keyword evidence="5" id="KW-0472">Membrane</keyword>
<dbReference type="InterPro" id="IPR004090">
    <property type="entry name" value="Chemotax_Me-accpt_rcpt"/>
</dbReference>
<keyword evidence="5" id="KW-0812">Transmembrane</keyword>
<organism evidence="8 9">
    <name type="scientific">Xylophilus rhododendri</name>
    <dbReference type="NCBI Taxonomy" id="2697032"/>
    <lineage>
        <taxon>Bacteria</taxon>
        <taxon>Pseudomonadati</taxon>
        <taxon>Pseudomonadota</taxon>
        <taxon>Betaproteobacteria</taxon>
        <taxon>Burkholderiales</taxon>
        <taxon>Xylophilus</taxon>
    </lineage>
</organism>
<evidence type="ECO:0000313" key="8">
    <source>
        <dbReference type="EMBL" id="QHI96936.1"/>
    </source>
</evidence>
<reference evidence="8 9" key="1">
    <citation type="submission" date="2020-01" db="EMBL/GenBank/DDBJ databases">
        <title>Genome sequencing of strain KACC 21265.</title>
        <authorList>
            <person name="Heo J."/>
            <person name="Kim S.-J."/>
            <person name="Kim J.-S."/>
            <person name="Hong S.-B."/>
            <person name="Kwon S.-W."/>
        </authorList>
    </citation>
    <scope>NUCLEOTIDE SEQUENCE [LARGE SCALE GENOMIC DNA]</scope>
    <source>
        <strain evidence="8 9">KACC 21265</strain>
    </source>
</reference>
<dbReference type="CDD" id="cd11386">
    <property type="entry name" value="MCP_signal"/>
    <property type="match status" value="1"/>
</dbReference>
<dbReference type="PANTHER" id="PTHR43531:SF14">
    <property type="entry name" value="METHYL-ACCEPTING CHEMOTAXIS PROTEIN I-RELATED"/>
    <property type="match status" value="1"/>
</dbReference>
<dbReference type="Gene3D" id="1.10.287.950">
    <property type="entry name" value="Methyl-accepting chemotaxis protein"/>
    <property type="match status" value="1"/>
</dbReference>
<evidence type="ECO:0000256" key="1">
    <source>
        <dbReference type="ARBA" id="ARBA00004370"/>
    </source>
</evidence>
<evidence type="ECO:0000313" key="9">
    <source>
        <dbReference type="Proteomes" id="UP000464787"/>
    </source>
</evidence>